<name>W8AVB1_CERCA</name>
<dbReference type="GO" id="GO:0000981">
    <property type="term" value="F:DNA-binding transcription factor activity, RNA polymerase II-specific"/>
    <property type="evidence" value="ECO:0007669"/>
    <property type="project" value="TreeGrafter"/>
</dbReference>
<accession>W8AVB1</accession>
<comment type="subcellular location">
    <subcellularLocation>
        <location evidence="1">Nucleus</location>
    </subcellularLocation>
</comment>
<dbReference type="GO" id="GO:0035497">
    <property type="term" value="F:cAMP response element binding"/>
    <property type="evidence" value="ECO:0007669"/>
    <property type="project" value="TreeGrafter"/>
</dbReference>
<dbReference type="InterPro" id="IPR004827">
    <property type="entry name" value="bZIP"/>
</dbReference>
<evidence type="ECO:0000256" key="7">
    <source>
        <dbReference type="SAM" id="Coils"/>
    </source>
</evidence>
<dbReference type="PANTHER" id="PTHR46004:SF3">
    <property type="entry name" value="CYCLIC AMP RESPONSE ELEMENT-BINDING PROTEIN A"/>
    <property type="match status" value="1"/>
</dbReference>
<evidence type="ECO:0000256" key="2">
    <source>
        <dbReference type="ARBA" id="ARBA00023015"/>
    </source>
</evidence>
<dbReference type="SUPFAM" id="SSF57959">
    <property type="entry name" value="Leucine zipper domain"/>
    <property type="match status" value="1"/>
</dbReference>
<keyword evidence="3" id="KW-0238">DNA-binding</keyword>
<feature type="compositionally biased region" description="Polar residues" evidence="8">
    <location>
        <begin position="300"/>
        <end position="315"/>
    </location>
</feature>
<dbReference type="OrthoDB" id="674948at2759"/>
<evidence type="ECO:0000256" key="4">
    <source>
        <dbReference type="ARBA" id="ARBA00023159"/>
    </source>
</evidence>
<feature type="region of interest" description="Disordered" evidence="8">
    <location>
        <begin position="296"/>
        <end position="317"/>
    </location>
</feature>
<dbReference type="PROSITE" id="PS00036">
    <property type="entry name" value="BZIP_BASIC"/>
    <property type="match status" value="1"/>
</dbReference>
<evidence type="ECO:0000256" key="8">
    <source>
        <dbReference type="SAM" id="MobiDB-lite"/>
    </source>
</evidence>
<dbReference type="EMBL" id="GAMC01016354">
    <property type="protein sequence ID" value="JAB90201.1"/>
    <property type="molecule type" value="mRNA"/>
</dbReference>
<dbReference type="FunFam" id="1.20.5.170:FF:000054">
    <property type="entry name" value="Cyclic AMP-responsive element-binding protein 3-like 2"/>
    <property type="match status" value="1"/>
</dbReference>
<keyword evidence="7" id="KW-0175">Coiled coil</keyword>
<feature type="compositionally biased region" description="Polar residues" evidence="8">
    <location>
        <begin position="525"/>
        <end position="541"/>
    </location>
</feature>
<sequence>MEGFYDGDLKDIWDSDLDPTESLKISTDSDLHDWFMERDMKDPAVMILNDKLMSDALFNLQPIKSEHSYSLNSDGDSLPDSPRSLQTKMDDMEDECYPAISLKTATSNSTRSRHHDVDISSSVDPKCLAISVDCDVTPMELATLEPSSHTTSTTTSSTSSSKLITSSLLTTAATSSIPATSGILSISAHTATGSGILTTATSTRQTTTALPLRYTNTGIFASLSKINTTAPMTFNLRTAETSTGTNSGGSSSSSGFGGSSTTTITIGKPATITQQQQQQSHLQQYLPQTSTVSRVFEQSRCGTPSTAREGSSSPDICSDIEIDESAIKDEPMSPDSSCPPSPNSPECMTMAKISHLTARTGSDLVFEHKNGCLQLTPASQSLLKAQQLSLSTSGATSASTNAQNIVIPKFNIKSESSSYNGIAGSVKHNGQYGLPLTPPSCSSSDGDSEGNLTPEHLLSPLSPNTSAVSISVANPAAITPVTLHAANVRRSASSSSSSSPSSASSSTSSLHAAGRHAGAGGANGSTRQPIHTPLISSQPKGSTGVLILTEEEKRTLQAEGYPIPQKLPLTKAEEKSLKKIRRKIKNKISAQESRRKKKEYMDQLERRVEILVNENNEQRKRCDALEHTNANLLSQLHKLQAMLNKQNSKKNA</sequence>
<feature type="domain" description="BZIP" evidence="9">
    <location>
        <begin position="576"/>
        <end position="639"/>
    </location>
</feature>
<dbReference type="Gene3D" id="1.20.5.170">
    <property type="match status" value="1"/>
</dbReference>
<dbReference type="PROSITE" id="PS50217">
    <property type="entry name" value="BZIP"/>
    <property type="match status" value="1"/>
</dbReference>
<evidence type="ECO:0000313" key="10">
    <source>
        <dbReference type="EMBL" id="JAB90202.1"/>
    </source>
</evidence>
<proteinExistence type="evidence at transcript level"/>
<reference evidence="10" key="1">
    <citation type="submission" date="2013-07" db="EMBL/GenBank/DDBJ databases">
        <authorList>
            <person name="Geib S."/>
        </authorList>
    </citation>
    <scope>NUCLEOTIDE SEQUENCE</scope>
</reference>
<dbReference type="AlphaFoldDB" id="W8AVB1"/>
<dbReference type="PANTHER" id="PTHR46004">
    <property type="entry name" value="CYCLIC AMP RESPONSE ELEMENT-BINDING PROTEIN A"/>
    <property type="match status" value="1"/>
</dbReference>
<feature type="coiled-coil region" evidence="7">
    <location>
        <begin position="594"/>
        <end position="649"/>
    </location>
</feature>
<feature type="region of interest" description="Disordered" evidence="8">
    <location>
        <begin position="239"/>
        <end position="264"/>
    </location>
</feature>
<evidence type="ECO:0000256" key="6">
    <source>
        <dbReference type="ARBA" id="ARBA00023242"/>
    </source>
</evidence>
<reference evidence="10" key="2">
    <citation type="journal article" date="2014" name="BMC Genomics">
        <title>A genomic perspective to assessing quality of mass-reared SIT flies used in Mediterranean fruit fly (Ceratitis capitata) eradication in California.</title>
        <authorList>
            <person name="Calla B."/>
            <person name="Hall B."/>
            <person name="Hou S."/>
            <person name="Geib S.M."/>
        </authorList>
    </citation>
    <scope>NUCLEOTIDE SEQUENCE</scope>
</reference>
<dbReference type="EMBL" id="GAMC01016353">
    <property type="protein sequence ID" value="JAB90202.1"/>
    <property type="molecule type" value="mRNA"/>
</dbReference>
<keyword evidence="2" id="KW-0805">Transcription regulation</keyword>
<evidence type="ECO:0000256" key="3">
    <source>
        <dbReference type="ARBA" id="ARBA00023125"/>
    </source>
</evidence>
<protein>
    <submittedName>
        <fullName evidence="10">Cyclic AMP response element-binding protein A</fullName>
    </submittedName>
</protein>
<organism evidence="10">
    <name type="scientific">Ceratitis capitata</name>
    <name type="common">Mediterranean fruit fly</name>
    <name type="synonym">Tephritis capitata</name>
    <dbReference type="NCBI Taxonomy" id="7213"/>
    <lineage>
        <taxon>Eukaryota</taxon>
        <taxon>Metazoa</taxon>
        <taxon>Ecdysozoa</taxon>
        <taxon>Arthropoda</taxon>
        <taxon>Hexapoda</taxon>
        <taxon>Insecta</taxon>
        <taxon>Pterygota</taxon>
        <taxon>Neoptera</taxon>
        <taxon>Endopterygota</taxon>
        <taxon>Diptera</taxon>
        <taxon>Brachycera</taxon>
        <taxon>Muscomorpha</taxon>
        <taxon>Tephritoidea</taxon>
        <taxon>Tephritidae</taxon>
        <taxon>Ceratitis</taxon>
        <taxon>Ceratitis</taxon>
    </lineage>
</organism>
<keyword evidence="6" id="KW-0539">Nucleus</keyword>
<feature type="compositionally biased region" description="Low complexity" evidence="8">
    <location>
        <begin position="491"/>
        <end position="509"/>
    </location>
</feature>
<dbReference type="GO" id="GO:0005634">
    <property type="term" value="C:nucleus"/>
    <property type="evidence" value="ECO:0007669"/>
    <property type="project" value="UniProtKB-SubCell"/>
</dbReference>
<evidence type="ECO:0000256" key="5">
    <source>
        <dbReference type="ARBA" id="ARBA00023163"/>
    </source>
</evidence>
<feature type="region of interest" description="Disordered" evidence="8">
    <location>
        <begin position="489"/>
        <end position="542"/>
    </location>
</feature>
<dbReference type="InterPro" id="IPR046347">
    <property type="entry name" value="bZIP_sf"/>
</dbReference>
<feature type="compositionally biased region" description="Low complexity" evidence="8">
    <location>
        <begin position="241"/>
        <end position="264"/>
    </location>
</feature>
<keyword evidence="5" id="KW-0804">Transcription</keyword>
<gene>
    <name evidence="10" type="primary">CREBA</name>
</gene>
<dbReference type="SMART" id="SM00338">
    <property type="entry name" value="BRLZ"/>
    <property type="match status" value="1"/>
</dbReference>
<evidence type="ECO:0000256" key="1">
    <source>
        <dbReference type="ARBA" id="ARBA00004123"/>
    </source>
</evidence>
<keyword evidence="4" id="KW-0010">Activator</keyword>
<dbReference type="Pfam" id="PF00170">
    <property type="entry name" value="bZIP_1"/>
    <property type="match status" value="1"/>
</dbReference>
<feature type="region of interest" description="Disordered" evidence="8">
    <location>
        <begin position="434"/>
        <end position="460"/>
    </location>
</feature>
<dbReference type="CDD" id="cd14689">
    <property type="entry name" value="bZIP_CREB3"/>
    <property type="match status" value="1"/>
</dbReference>
<evidence type="ECO:0000259" key="9">
    <source>
        <dbReference type="PROSITE" id="PS50217"/>
    </source>
</evidence>